<sequence length="236" mass="25915">MGSQFDTNFMVTVALKAAIKYIPITLELALVPFIVGTILGTIIALVRLYNIKFISRILQVFVVIVKGVPVVLQLLIVYFAVLQCFDSIAKGLHLAIRAKNINSVYIGLIALSFFATAYISEAIRGALIAVKEGQYEAGYSVGLTKAQTLIRIILPQALPVAMPMLCSNLIGLVKGSSLVFMISVTDLLNGALITANSNYKFLEAYVAAAIVYWVMCIIIEKIFYSLEKRFYAFNRG</sequence>
<dbReference type="RefSeq" id="WP_084117273.1">
    <property type="nucleotide sequence ID" value="NZ_FWXH01000018.1"/>
</dbReference>
<dbReference type="InterPro" id="IPR043429">
    <property type="entry name" value="ArtM/GltK/GlnP/TcyL/YhdX-like"/>
</dbReference>
<dbReference type="PROSITE" id="PS50928">
    <property type="entry name" value="ABC_TM1"/>
    <property type="match status" value="1"/>
</dbReference>
<dbReference type="InterPro" id="IPR010065">
    <property type="entry name" value="AA_ABC_transptr_permease_3TM"/>
</dbReference>
<dbReference type="STRING" id="1121291.SAMN02745134_03250"/>
<dbReference type="GO" id="GO:0043190">
    <property type="term" value="C:ATP-binding cassette (ABC) transporter complex"/>
    <property type="evidence" value="ECO:0007669"/>
    <property type="project" value="InterPro"/>
</dbReference>
<feature type="transmembrane region" description="Helical" evidence="8">
    <location>
        <begin position="29"/>
        <end position="48"/>
    </location>
</feature>
<keyword evidence="5" id="KW-0029">Amino-acid transport</keyword>
<keyword evidence="2 8" id="KW-0813">Transport</keyword>
<evidence type="ECO:0000259" key="9">
    <source>
        <dbReference type="PROSITE" id="PS50928"/>
    </source>
</evidence>
<evidence type="ECO:0000256" key="3">
    <source>
        <dbReference type="ARBA" id="ARBA00022475"/>
    </source>
</evidence>
<keyword evidence="3" id="KW-1003">Cell membrane</keyword>
<keyword evidence="6 8" id="KW-1133">Transmembrane helix</keyword>
<accession>A0A1W1XUJ3</accession>
<dbReference type="PANTHER" id="PTHR30614">
    <property type="entry name" value="MEMBRANE COMPONENT OF AMINO ACID ABC TRANSPORTER"/>
    <property type="match status" value="1"/>
</dbReference>
<gene>
    <name evidence="10" type="ORF">SAMN02745134_03250</name>
</gene>
<comment type="subcellular location">
    <subcellularLocation>
        <location evidence="1 8">Cell membrane</location>
        <topology evidence="1 8">Multi-pass membrane protein</topology>
    </subcellularLocation>
</comment>
<dbReference type="Gene3D" id="1.10.3720.10">
    <property type="entry name" value="MetI-like"/>
    <property type="match status" value="1"/>
</dbReference>
<keyword evidence="11" id="KW-1185">Reference proteome</keyword>
<dbReference type="InterPro" id="IPR000515">
    <property type="entry name" value="MetI-like"/>
</dbReference>
<keyword evidence="7 8" id="KW-0472">Membrane</keyword>
<dbReference type="InterPro" id="IPR035906">
    <property type="entry name" value="MetI-like_sf"/>
</dbReference>
<comment type="similarity">
    <text evidence="8">Belongs to the binding-protein-dependent transport system permease family.</text>
</comment>
<dbReference type="Proteomes" id="UP000192468">
    <property type="component" value="Unassembled WGS sequence"/>
</dbReference>
<protein>
    <submittedName>
        <fullName evidence="10">L-cystine transport system permease protein</fullName>
    </submittedName>
</protein>
<feature type="domain" description="ABC transmembrane type-1" evidence="9">
    <location>
        <begin position="22"/>
        <end position="223"/>
    </location>
</feature>
<name>A0A1W1XUJ3_9CLOT</name>
<proteinExistence type="inferred from homology"/>
<dbReference type="Pfam" id="PF00528">
    <property type="entry name" value="BPD_transp_1"/>
    <property type="match status" value="1"/>
</dbReference>
<dbReference type="GO" id="GO:0006865">
    <property type="term" value="P:amino acid transport"/>
    <property type="evidence" value="ECO:0007669"/>
    <property type="project" value="UniProtKB-KW"/>
</dbReference>
<evidence type="ECO:0000313" key="10">
    <source>
        <dbReference type="EMBL" id="SMC27633.1"/>
    </source>
</evidence>
<dbReference type="EMBL" id="FWXH01000018">
    <property type="protein sequence ID" value="SMC27633.1"/>
    <property type="molecule type" value="Genomic_DNA"/>
</dbReference>
<reference evidence="10 11" key="1">
    <citation type="submission" date="2017-04" db="EMBL/GenBank/DDBJ databases">
        <authorList>
            <person name="Afonso C.L."/>
            <person name="Miller P.J."/>
            <person name="Scott M.A."/>
            <person name="Spackman E."/>
            <person name="Goraichik I."/>
            <person name="Dimitrov K.M."/>
            <person name="Suarez D.L."/>
            <person name="Swayne D.E."/>
        </authorList>
    </citation>
    <scope>NUCLEOTIDE SEQUENCE [LARGE SCALE GENOMIC DNA]</scope>
    <source>
        <strain evidence="10 11">DSM 12555</strain>
    </source>
</reference>
<dbReference type="AlphaFoldDB" id="A0A1W1XUJ3"/>
<evidence type="ECO:0000256" key="7">
    <source>
        <dbReference type="ARBA" id="ARBA00023136"/>
    </source>
</evidence>
<evidence type="ECO:0000256" key="2">
    <source>
        <dbReference type="ARBA" id="ARBA00022448"/>
    </source>
</evidence>
<feature type="transmembrane region" description="Helical" evidence="8">
    <location>
        <begin position="60"/>
        <end position="81"/>
    </location>
</feature>
<evidence type="ECO:0000256" key="6">
    <source>
        <dbReference type="ARBA" id="ARBA00022989"/>
    </source>
</evidence>
<dbReference type="OrthoDB" id="9787841at2"/>
<feature type="transmembrane region" description="Helical" evidence="8">
    <location>
        <begin position="101"/>
        <end position="119"/>
    </location>
</feature>
<organism evidence="10 11">
    <name type="scientific">Clostridium acidisoli DSM 12555</name>
    <dbReference type="NCBI Taxonomy" id="1121291"/>
    <lineage>
        <taxon>Bacteria</taxon>
        <taxon>Bacillati</taxon>
        <taxon>Bacillota</taxon>
        <taxon>Clostridia</taxon>
        <taxon>Eubacteriales</taxon>
        <taxon>Clostridiaceae</taxon>
        <taxon>Clostridium</taxon>
    </lineage>
</organism>
<evidence type="ECO:0000256" key="5">
    <source>
        <dbReference type="ARBA" id="ARBA00022970"/>
    </source>
</evidence>
<dbReference type="PANTHER" id="PTHR30614:SF0">
    <property type="entry name" value="L-CYSTINE TRANSPORT SYSTEM PERMEASE PROTEIN TCYL"/>
    <property type="match status" value="1"/>
</dbReference>
<evidence type="ECO:0000313" key="11">
    <source>
        <dbReference type="Proteomes" id="UP000192468"/>
    </source>
</evidence>
<dbReference type="CDD" id="cd06261">
    <property type="entry name" value="TM_PBP2"/>
    <property type="match status" value="1"/>
</dbReference>
<dbReference type="SUPFAM" id="SSF161098">
    <property type="entry name" value="MetI-like"/>
    <property type="match status" value="1"/>
</dbReference>
<dbReference type="GO" id="GO:0022857">
    <property type="term" value="F:transmembrane transporter activity"/>
    <property type="evidence" value="ECO:0007669"/>
    <property type="project" value="InterPro"/>
</dbReference>
<evidence type="ECO:0000256" key="4">
    <source>
        <dbReference type="ARBA" id="ARBA00022692"/>
    </source>
</evidence>
<feature type="transmembrane region" description="Helical" evidence="8">
    <location>
        <begin position="160"/>
        <end position="184"/>
    </location>
</feature>
<feature type="transmembrane region" description="Helical" evidence="8">
    <location>
        <begin position="204"/>
        <end position="226"/>
    </location>
</feature>
<keyword evidence="4 8" id="KW-0812">Transmembrane</keyword>
<evidence type="ECO:0000256" key="1">
    <source>
        <dbReference type="ARBA" id="ARBA00004651"/>
    </source>
</evidence>
<dbReference type="NCBIfam" id="TIGR01726">
    <property type="entry name" value="HEQRo_perm_3TM"/>
    <property type="match status" value="1"/>
</dbReference>
<evidence type="ECO:0000256" key="8">
    <source>
        <dbReference type="RuleBase" id="RU363032"/>
    </source>
</evidence>